<protein>
    <submittedName>
        <fullName evidence="1">Uncharacterized protein</fullName>
    </submittedName>
</protein>
<proteinExistence type="predicted"/>
<dbReference type="EMBL" id="AMSI01000014">
    <property type="protein sequence ID" value="EKF40863.1"/>
    <property type="molecule type" value="Genomic_DNA"/>
</dbReference>
<keyword evidence="2" id="KW-1185">Reference proteome</keyword>
<evidence type="ECO:0000313" key="2">
    <source>
        <dbReference type="Proteomes" id="UP000007374"/>
    </source>
</evidence>
<dbReference type="RefSeq" id="WP_009451856.1">
    <property type="nucleotide sequence ID" value="NZ_AMSI01000014.1"/>
</dbReference>
<gene>
    <name evidence="1" type="ORF">NA8A_18267</name>
</gene>
<dbReference type="AlphaFoldDB" id="K2N015"/>
<dbReference type="STRING" id="721133.SAMN05216176_102640"/>
<evidence type="ECO:0000313" key="1">
    <source>
        <dbReference type="EMBL" id="EKF40863.1"/>
    </source>
</evidence>
<dbReference type="PATRIC" id="fig|1231190.3.peg.3773"/>
<sequence length="140" mass="15643">MNAYSRTAVELAAAIGFDPENIVVVRRRLADAIDLYDNEDGLSRDIAVEAIIGKRPAFWTTAKYHSAIACELVNDANRTSLEEAMENIPAHRRADMARYLDTLVPLNRLAANELSEAYETVAGTFRDCSELESRRIRRAA</sequence>
<name>K2N015_9HYPH</name>
<reference evidence="1 2" key="1">
    <citation type="journal article" date="2012" name="J. Bacteriol.">
        <title>Genome Sequence of Nitratireductor indicus Type Strain C115.</title>
        <authorList>
            <person name="Lai Q."/>
            <person name="Li G."/>
            <person name="Yu Z."/>
            <person name="Shao Z."/>
        </authorList>
    </citation>
    <scope>NUCLEOTIDE SEQUENCE [LARGE SCALE GENOMIC DNA]</scope>
    <source>
        <strain evidence="1 2">C115</strain>
    </source>
</reference>
<dbReference type="Proteomes" id="UP000007374">
    <property type="component" value="Unassembled WGS sequence"/>
</dbReference>
<accession>K2N015</accession>
<comment type="caution">
    <text evidence="1">The sequence shown here is derived from an EMBL/GenBank/DDBJ whole genome shotgun (WGS) entry which is preliminary data.</text>
</comment>
<organism evidence="1 2">
    <name type="scientific">Nitratireductor indicus C115</name>
    <dbReference type="NCBI Taxonomy" id="1231190"/>
    <lineage>
        <taxon>Bacteria</taxon>
        <taxon>Pseudomonadati</taxon>
        <taxon>Pseudomonadota</taxon>
        <taxon>Alphaproteobacteria</taxon>
        <taxon>Hyphomicrobiales</taxon>
        <taxon>Phyllobacteriaceae</taxon>
        <taxon>Nitratireductor</taxon>
    </lineage>
</organism>